<feature type="region of interest" description="Disordered" evidence="1">
    <location>
        <begin position="221"/>
        <end position="260"/>
    </location>
</feature>
<dbReference type="AlphaFoldDB" id="A0A9P6PQA3"/>
<evidence type="ECO:0000256" key="1">
    <source>
        <dbReference type="SAM" id="MobiDB-lite"/>
    </source>
</evidence>
<dbReference type="OrthoDB" id="298084at2759"/>
<dbReference type="PANTHER" id="PTHR24410">
    <property type="entry name" value="HL07962P-RELATED"/>
    <property type="match status" value="1"/>
</dbReference>
<dbReference type="InterPro" id="IPR000210">
    <property type="entry name" value="BTB/POZ_dom"/>
</dbReference>
<feature type="compositionally biased region" description="Low complexity" evidence="1">
    <location>
        <begin position="278"/>
        <end position="299"/>
    </location>
</feature>
<evidence type="ECO:0000313" key="4">
    <source>
        <dbReference type="EMBL" id="KAG0250587.1"/>
    </source>
</evidence>
<dbReference type="SUPFAM" id="SSF54695">
    <property type="entry name" value="POZ domain"/>
    <property type="match status" value="1"/>
</dbReference>
<feature type="compositionally biased region" description="Polar residues" evidence="1">
    <location>
        <begin position="484"/>
        <end position="501"/>
    </location>
</feature>
<dbReference type="InterPro" id="IPR006571">
    <property type="entry name" value="TLDc_dom"/>
</dbReference>
<dbReference type="SMART" id="SM00225">
    <property type="entry name" value="BTB"/>
    <property type="match status" value="1"/>
</dbReference>
<feature type="region of interest" description="Disordered" evidence="1">
    <location>
        <begin position="484"/>
        <end position="588"/>
    </location>
</feature>
<dbReference type="EMBL" id="JAAAJB010000846">
    <property type="protein sequence ID" value="KAG0250587.1"/>
    <property type="molecule type" value="Genomic_DNA"/>
</dbReference>
<gene>
    <name evidence="4" type="ORF">DFQ27_009333</name>
</gene>
<evidence type="ECO:0000313" key="5">
    <source>
        <dbReference type="Proteomes" id="UP000807716"/>
    </source>
</evidence>
<organism evidence="4 5">
    <name type="scientific">Actinomortierella ambigua</name>
    <dbReference type="NCBI Taxonomy" id="1343610"/>
    <lineage>
        <taxon>Eukaryota</taxon>
        <taxon>Fungi</taxon>
        <taxon>Fungi incertae sedis</taxon>
        <taxon>Mucoromycota</taxon>
        <taxon>Mortierellomycotina</taxon>
        <taxon>Mortierellomycetes</taxon>
        <taxon>Mortierellales</taxon>
        <taxon>Mortierellaceae</taxon>
        <taxon>Actinomortierella</taxon>
    </lineage>
</organism>
<keyword evidence="5" id="KW-1185">Reference proteome</keyword>
<dbReference type="Gene3D" id="3.30.710.10">
    <property type="entry name" value="Potassium Channel Kv1.1, Chain A"/>
    <property type="match status" value="1"/>
</dbReference>
<feature type="region of interest" description="Disordered" evidence="1">
    <location>
        <begin position="276"/>
        <end position="319"/>
    </location>
</feature>
<dbReference type="Pfam" id="PF00651">
    <property type="entry name" value="BTB"/>
    <property type="match status" value="1"/>
</dbReference>
<accession>A0A9P6PQA3</accession>
<dbReference type="InterPro" id="IPR051481">
    <property type="entry name" value="BTB-POZ/Galectin-3-binding"/>
</dbReference>
<feature type="domain" description="BTB" evidence="2">
    <location>
        <begin position="23"/>
        <end position="92"/>
    </location>
</feature>
<feature type="compositionally biased region" description="Gly residues" evidence="1">
    <location>
        <begin position="513"/>
        <end position="525"/>
    </location>
</feature>
<dbReference type="Pfam" id="PF07534">
    <property type="entry name" value="TLD"/>
    <property type="match status" value="1"/>
</dbReference>
<dbReference type="Proteomes" id="UP000807716">
    <property type="component" value="Unassembled WGS sequence"/>
</dbReference>
<evidence type="ECO:0000259" key="3">
    <source>
        <dbReference type="PROSITE" id="PS51886"/>
    </source>
</evidence>
<proteinExistence type="predicted"/>
<feature type="domain" description="TLDc" evidence="3">
    <location>
        <begin position="565"/>
        <end position="786"/>
    </location>
</feature>
<feature type="compositionally biased region" description="Low complexity" evidence="1">
    <location>
        <begin position="544"/>
        <end position="580"/>
    </location>
</feature>
<feature type="compositionally biased region" description="Acidic residues" evidence="1">
    <location>
        <begin position="225"/>
        <end position="240"/>
    </location>
</feature>
<dbReference type="PROSITE" id="PS51886">
    <property type="entry name" value="TLDC"/>
    <property type="match status" value="1"/>
</dbReference>
<evidence type="ECO:0000259" key="2">
    <source>
        <dbReference type="PROSITE" id="PS50097"/>
    </source>
</evidence>
<dbReference type="Pfam" id="PF07707">
    <property type="entry name" value="BACK"/>
    <property type="match status" value="1"/>
</dbReference>
<dbReference type="InterPro" id="IPR011333">
    <property type="entry name" value="SKP1/BTB/POZ_sf"/>
</dbReference>
<name>A0A9P6PQA3_9FUNG</name>
<evidence type="ECO:0008006" key="6">
    <source>
        <dbReference type="Google" id="ProtNLM"/>
    </source>
</evidence>
<feature type="compositionally biased region" description="Low complexity" evidence="1">
    <location>
        <begin position="242"/>
        <end position="252"/>
    </location>
</feature>
<protein>
    <recommendedName>
        <fullName evidence="6">BTB domain-containing protein</fullName>
    </recommendedName>
</protein>
<sequence>MLYSNPTALGNDLLKLVGSPTGADIKFIIGEEKATRHGHSLILSIRCPYFADALSSSWREGTDGIFRKPNVRPQIFDLILQYIYSGQVTLDEKVVPELIQAADELRIKDLVHGCEEYALKNLSNENVFAMTMLASLHGLDRLRVECHDHIAFNFDILKKGRHILTLDGDNLLEVLAMDQLDVPEIEIWKVVVRWAYFQQGLDWEHCPLLNFPKPPGCVVVTTVPDTDDDDHQDDAIDGGGDDINASGDNDAITEASSDSAEVQAAARAVVNLSLTTGRSLPRSGSDPSPRSSMSSSPSSAGVRMTASHSGHTTHRDRDGCCEACGRTYPRGRNSTMDFVLPGPDEDGFRHLTDSVFQPNPNHLHVKLTESEHMALKQLIEPLLPSVRFIRIPSMDFLRLVEGTGLLPPDLCAQVYRFHAVPSMMVSNHPSLKPRMPLSSILTQWSKSLILQWVYQVNQTAAAAAALAAHHSMAMDVRYGGGSTTTTVTMQGRHSRSNTLPASSSGGSLLPVYNGGGSRSGAGSGHGNIHSNSSGTTKRSSAVFSAYPTSPSSSSSSYYYSSTSPSASPSSSSSSMTPMTPVSMYDHNSGRPNSYPVLNLLYRASRDGFQAEQFHARCDHRGPTVTVARTEGGQVIGGYNAASWSSHVTGLYSAATTNFLFVFADPKRPDRPRYKYDMMPNSGGGSHYSSGNGGIGYGYGSGGGGGSGGGASGPADGSKAAFSRIGFGPVFGAGPDLCIKGSSSKTGTTGTTMLTTYEGGDESKPAPSSVVHGTTFNIVDYEVFQVQSF</sequence>
<dbReference type="Gene3D" id="1.25.40.420">
    <property type="match status" value="1"/>
</dbReference>
<dbReference type="CDD" id="cd14733">
    <property type="entry name" value="BACK"/>
    <property type="match status" value="1"/>
</dbReference>
<reference evidence="4" key="1">
    <citation type="journal article" date="2020" name="Fungal Divers.">
        <title>Resolving the Mortierellaceae phylogeny through synthesis of multi-gene phylogenetics and phylogenomics.</title>
        <authorList>
            <person name="Vandepol N."/>
            <person name="Liber J."/>
            <person name="Desiro A."/>
            <person name="Na H."/>
            <person name="Kennedy M."/>
            <person name="Barry K."/>
            <person name="Grigoriev I.V."/>
            <person name="Miller A.N."/>
            <person name="O'Donnell K."/>
            <person name="Stajich J.E."/>
            <person name="Bonito G."/>
        </authorList>
    </citation>
    <scope>NUCLEOTIDE SEQUENCE</scope>
    <source>
        <strain evidence="4">BC1065</strain>
    </source>
</reference>
<dbReference type="InterPro" id="IPR011705">
    <property type="entry name" value="BACK"/>
</dbReference>
<dbReference type="CDD" id="cd18186">
    <property type="entry name" value="BTB_POZ_ZBTB_KLHL-like"/>
    <property type="match status" value="1"/>
</dbReference>
<dbReference type="PROSITE" id="PS50097">
    <property type="entry name" value="BTB"/>
    <property type="match status" value="1"/>
</dbReference>
<dbReference type="SMART" id="SM00584">
    <property type="entry name" value="TLDc"/>
    <property type="match status" value="1"/>
</dbReference>
<comment type="caution">
    <text evidence="4">The sequence shown here is derived from an EMBL/GenBank/DDBJ whole genome shotgun (WGS) entry which is preliminary data.</text>
</comment>
<dbReference type="PANTHER" id="PTHR24410:SF23">
    <property type="entry name" value="BTB DOMAIN-CONTAINING PROTEIN-RELATED"/>
    <property type="match status" value="1"/>
</dbReference>